<dbReference type="Pfam" id="PF13921">
    <property type="entry name" value="Myb_DNA-bind_6"/>
    <property type="match status" value="1"/>
</dbReference>
<sequence>MTSVRQDAWTQDEDLLLAETVLHYIREGGTQLQAFEEVGRRLSRTAAACGFRWNSYVRKQYKEAIEIAKKQRKEKKKETVARGGTEGLISAADASQKRLTWSDVIAFLQTYEQAAVDYQRIVDENRALKKDMEQLQQMVTKLQAEKEVLQKELATIQEDYNSLIGIMERARKMVVLEEDEHAKKVKFQLERNGHLEKIEK</sequence>
<dbReference type="InterPro" id="IPR009057">
    <property type="entry name" value="Homeodomain-like_sf"/>
</dbReference>
<protein>
    <submittedName>
        <fullName evidence="4">RsfA family transcription factor</fullName>
    </submittedName>
</protein>
<feature type="coiled-coil region" evidence="1">
    <location>
        <begin position="118"/>
        <end position="159"/>
    </location>
</feature>
<dbReference type="RefSeq" id="WP_181555028.1">
    <property type="nucleotide sequence ID" value="NZ_CP064060.1"/>
</dbReference>
<dbReference type="AlphaFoldDB" id="A0A7V9Z550"/>
<evidence type="ECO:0000256" key="1">
    <source>
        <dbReference type="SAM" id="Coils"/>
    </source>
</evidence>
<dbReference type="PANTHER" id="PTHR41302:SF2">
    <property type="entry name" value="PRESPORE SPECIFIC TRANSCRIPTIONAL ACTIVATOR RSFA"/>
    <property type="match status" value="1"/>
</dbReference>
<feature type="domain" description="Myb-like" evidence="2">
    <location>
        <begin position="1"/>
        <end position="57"/>
    </location>
</feature>
<dbReference type="InterPro" id="IPR001005">
    <property type="entry name" value="SANT/Myb"/>
</dbReference>
<dbReference type="Gene3D" id="1.10.10.60">
    <property type="entry name" value="Homeodomain-like"/>
    <property type="match status" value="1"/>
</dbReference>
<dbReference type="Proteomes" id="UP000523087">
    <property type="component" value="Unassembled WGS sequence"/>
</dbReference>
<name>A0A7V9Z550_9BACL</name>
<proteinExistence type="predicted"/>
<evidence type="ECO:0000313" key="4">
    <source>
        <dbReference type="EMBL" id="MBA2874095.1"/>
    </source>
</evidence>
<feature type="domain" description="HTH myb-type" evidence="3">
    <location>
        <begin position="1"/>
        <end position="61"/>
    </location>
</feature>
<keyword evidence="1" id="KW-0175">Coiled coil</keyword>
<dbReference type="InterPro" id="IPR017930">
    <property type="entry name" value="Myb_dom"/>
</dbReference>
<dbReference type="Gene3D" id="1.20.5.340">
    <property type="match status" value="1"/>
</dbReference>
<dbReference type="PROSITE" id="PS50090">
    <property type="entry name" value="MYB_LIKE"/>
    <property type="match status" value="1"/>
</dbReference>
<reference evidence="4 5" key="1">
    <citation type="submission" date="2020-07" db="EMBL/GenBank/DDBJ databases">
        <title>Genomic Encyclopedia of Type Strains, Phase IV (KMG-IV): sequencing the most valuable type-strain genomes for metagenomic binning, comparative biology and taxonomic classification.</title>
        <authorList>
            <person name="Goeker M."/>
        </authorList>
    </citation>
    <scope>NUCLEOTIDE SEQUENCE [LARGE SCALE GENOMIC DNA]</scope>
    <source>
        <strain evidence="4 5">DSM 15730</strain>
    </source>
</reference>
<accession>A0A7V9Z550</accession>
<organism evidence="4 5">
    <name type="scientific">Thermaerobacillus caldiproteolyticus</name>
    <dbReference type="NCBI Taxonomy" id="247480"/>
    <lineage>
        <taxon>Bacteria</taxon>
        <taxon>Bacillati</taxon>
        <taxon>Bacillota</taxon>
        <taxon>Bacilli</taxon>
        <taxon>Bacillales</taxon>
        <taxon>Anoxybacillaceae</taxon>
        <taxon>Thermaerobacillus</taxon>
    </lineage>
</organism>
<evidence type="ECO:0000259" key="2">
    <source>
        <dbReference type="PROSITE" id="PS50090"/>
    </source>
</evidence>
<evidence type="ECO:0000313" key="5">
    <source>
        <dbReference type="Proteomes" id="UP000523087"/>
    </source>
</evidence>
<gene>
    <name evidence="4" type="ORF">HNR31_000865</name>
</gene>
<evidence type="ECO:0000259" key="3">
    <source>
        <dbReference type="PROSITE" id="PS51294"/>
    </source>
</evidence>
<keyword evidence="5" id="KW-1185">Reference proteome</keyword>
<dbReference type="PANTHER" id="PTHR41302">
    <property type="entry name" value="PRESPORE-SPECIFIC TRANSCRIPTIONAL REGULATOR RSFA-RELATED"/>
    <property type="match status" value="1"/>
</dbReference>
<dbReference type="InterPro" id="IPR014243">
    <property type="entry name" value="RsfA-like"/>
</dbReference>
<dbReference type="EMBL" id="JACDUT010000002">
    <property type="protein sequence ID" value="MBA2874095.1"/>
    <property type="molecule type" value="Genomic_DNA"/>
</dbReference>
<dbReference type="SUPFAM" id="SSF46689">
    <property type="entry name" value="Homeodomain-like"/>
    <property type="match status" value="1"/>
</dbReference>
<comment type="caution">
    <text evidence="4">The sequence shown here is derived from an EMBL/GenBank/DDBJ whole genome shotgun (WGS) entry which is preliminary data.</text>
</comment>
<dbReference type="PROSITE" id="PS51294">
    <property type="entry name" value="HTH_MYB"/>
    <property type="match status" value="1"/>
</dbReference>
<dbReference type="NCBIfam" id="TIGR02894">
    <property type="entry name" value="DNA_bind_RsfA"/>
    <property type="match status" value="1"/>
</dbReference>